<dbReference type="PANTHER" id="PTHR13179">
    <property type="entry name" value="DEP DOMAIN CONTAINING PROTEIN 5"/>
    <property type="match status" value="1"/>
</dbReference>
<dbReference type="GO" id="GO:0035556">
    <property type="term" value="P:intracellular signal transduction"/>
    <property type="evidence" value="ECO:0007669"/>
    <property type="project" value="InterPro"/>
</dbReference>
<gene>
    <name evidence="3" type="primary">DEPDC5</name>
    <name evidence="3" type="ORF">Anas_06443</name>
</gene>
<dbReference type="Pfam" id="PF19418">
    <property type="entry name" value="DEPDC5_CTD"/>
    <property type="match status" value="1"/>
</dbReference>
<dbReference type="OrthoDB" id="39497at2759"/>
<evidence type="ECO:0000313" key="4">
    <source>
        <dbReference type="Proteomes" id="UP000326759"/>
    </source>
</evidence>
<dbReference type="InterPro" id="IPR055213">
    <property type="entry name" value="IML1_double_psi_beta_barrel"/>
</dbReference>
<protein>
    <submittedName>
        <fullName evidence="3">DEP domain-containing protein 5</fullName>
    </submittedName>
</protein>
<dbReference type="GO" id="GO:0005765">
    <property type="term" value="C:lysosomal membrane"/>
    <property type="evidence" value="ECO:0007669"/>
    <property type="project" value="TreeGrafter"/>
</dbReference>
<dbReference type="Pfam" id="PF12257">
    <property type="entry name" value="IML1"/>
    <property type="match status" value="1"/>
</dbReference>
<dbReference type="Pfam" id="PF23013">
    <property type="entry name" value="IML1_N"/>
    <property type="match status" value="1"/>
</dbReference>
<evidence type="ECO:0000256" key="1">
    <source>
        <dbReference type="SAM" id="MobiDB-lite"/>
    </source>
</evidence>
<dbReference type="InterPro" id="IPR048255">
    <property type="entry name" value="IML1_N"/>
</dbReference>
<dbReference type="InterPro" id="IPR036388">
    <property type="entry name" value="WH-like_DNA-bd_sf"/>
</dbReference>
<dbReference type="SMART" id="SM00049">
    <property type="entry name" value="DEP"/>
    <property type="match status" value="1"/>
</dbReference>
<evidence type="ECO:0000313" key="3">
    <source>
        <dbReference type="EMBL" id="KAB7503203.1"/>
    </source>
</evidence>
<feature type="domain" description="DEP" evidence="2">
    <location>
        <begin position="1060"/>
        <end position="1149"/>
    </location>
</feature>
<dbReference type="Proteomes" id="UP000326759">
    <property type="component" value="Unassembled WGS sequence"/>
</dbReference>
<comment type="caution">
    <text evidence="3">The sequence shown here is derived from an EMBL/GenBank/DDBJ whole genome shotgun (WGS) entry which is preliminary data.</text>
</comment>
<feature type="region of interest" description="Disordered" evidence="1">
    <location>
        <begin position="967"/>
        <end position="993"/>
    </location>
</feature>
<feature type="compositionally biased region" description="Basic and acidic residues" evidence="1">
    <location>
        <begin position="973"/>
        <end position="989"/>
    </location>
</feature>
<dbReference type="GO" id="GO:0034198">
    <property type="term" value="P:cellular response to amino acid starvation"/>
    <property type="evidence" value="ECO:0007669"/>
    <property type="project" value="TreeGrafter"/>
</dbReference>
<dbReference type="EMBL" id="SEYY01005651">
    <property type="protein sequence ID" value="KAB7503203.1"/>
    <property type="molecule type" value="Genomic_DNA"/>
</dbReference>
<reference evidence="3 4" key="1">
    <citation type="journal article" date="2019" name="PLoS Biol.">
        <title>Sex chromosomes control vertical transmission of feminizing Wolbachia symbionts in an isopod.</title>
        <authorList>
            <person name="Becking T."/>
            <person name="Chebbi M.A."/>
            <person name="Giraud I."/>
            <person name="Moumen B."/>
            <person name="Laverre T."/>
            <person name="Caubet Y."/>
            <person name="Peccoud J."/>
            <person name="Gilbert C."/>
            <person name="Cordaux R."/>
        </authorList>
    </citation>
    <scope>NUCLEOTIDE SEQUENCE [LARGE SCALE GENOMIC DNA]</scope>
    <source>
        <strain evidence="3">ANa2</strain>
        <tissue evidence="3">Whole body excluding digestive tract and cuticle</tissue>
    </source>
</reference>
<dbReference type="GO" id="GO:1990130">
    <property type="term" value="C:GATOR1 complex"/>
    <property type="evidence" value="ECO:0007669"/>
    <property type="project" value="TreeGrafter"/>
</dbReference>
<sequence length="1295" mass="148321">MENSNGIKMKFCSHQKHVYKDNELLVNIKDLGPNVKEGDIIEIYQLEEDEHQPRLLLQIPHYNTISVDQNIASTFQLRSYKDVIVNKVDPKSVALELLELTFKDQYLGRSDMWRLKKSLINTVVYLKKTIEFCNKSIRCQTYEMWVLGEKVACGVVTEDTKIVFRSSTCQAYLFIQMSSEMWEFDMYGDLYFEKAVNGFLADLFTKWLNEKCNHDVTIVLFSRTYYKASSIEEFPPYMRECLLQDYQGRFYEDFYRVAVQSERYEDWMPILSLLRQLFHRYLDDVLNYHASPEYDIPEAYNSNAPQGNFLEVLNISLNVFEKHYLDRSFERTGQMSVVVTPGVGVFEVDRELTNITKQRIIDNGVGSDLVCLGEQPLHAVPLLKFHRKRDSFKSDDYSMPHTWINLSFYSSKKRVPGSGEFVPRIKVPQDILKLIEDEGENPIFATINTTNWRTSGCGDEHSFPNSVFDYDAYDAQIIGSMSNNVDNVSNILGKSPAINIPSKMSDGKTCSHSFGALNIEGVNLNDKKFSSQSEFEDISSSIVNKIGSSGTGSPNEFSQAAVHKVPLRPGRSLINPFNPSHVTIKLTSNRRRWIHTFPKGPTGVLIQQHHYQVSPINISDDDEDGSTDSFGGGDLEELKLKNRHNDHRSRDSLNVDEAILNDRPLPPSGRKCTSSINEGAGYHPAGVSVSSSVASTRGTNSPQKVPLYSQGVQPPPMPGLAPNSASMQINKQATLLWGATGEQEWKAEITTGVDWKSLTLPACLPLTTDYFPDKQSLQYDYEVAANYSRLPDAFHDIFNEMVSQRLSQGFQLIMRPEDHTLSNQRQNSLMRSRRSKTEEVLEEYRLSIGRVFHWLQCKDSSIDVTIYRPKHPYPPLERKYKFRFRSPYLSQYEISWVEFKTERLENYKWNNLDSYISFKGDPKECKLVEEFKYWRFRLMVLPDLYKTEMKKIFESPPNSPCDIYHSLSPEEQQGGRERLGSVRHSERPRIRTGGKVPSEKVRYESGNNKERNDDTVRAHNDVIRAHNDADEDHLKDEGELLRKLNLGMNRSAIVEAMKDPSTGIPFVSSSCTQSNTTTSNSSVSSLPQFCFISYDATAWVLKRFEDVHTIEGALELFQDLIEKNFVRHASNNCQKTFIRGFHLYYFITENEKVNVDPSVFEAEWHEITFDPLPVRTMNVNNLITNGNSDPSTPSTEPQIPPFLMPEVACNNNGNNESHTSAVTNGVNGSCQRILFKNVSQVGYMEIDDNMKSDRLEWGHLEYQTTYSPLRGYEFVIQWMCATGPLVNDLAYHKLY</sequence>
<dbReference type="GO" id="GO:1904262">
    <property type="term" value="P:negative regulation of TORC1 signaling"/>
    <property type="evidence" value="ECO:0007669"/>
    <property type="project" value="TreeGrafter"/>
</dbReference>
<accession>A0A5N5T986</accession>
<dbReference type="InterPro" id="IPR027244">
    <property type="entry name" value="IML1"/>
</dbReference>
<dbReference type="GO" id="GO:0005096">
    <property type="term" value="F:GTPase activator activity"/>
    <property type="evidence" value="ECO:0007669"/>
    <property type="project" value="InterPro"/>
</dbReference>
<proteinExistence type="predicted"/>
<dbReference type="PROSITE" id="PS50186">
    <property type="entry name" value="DEP"/>
    <property type="match status" value="1"/>
</dbReference>
<dbReference type="InterPro" id="IPR045838">
    <property type="entry name" value="DEPDC5_CTD"/>
</dbReference>
<dbReference type="InterPro" id="IPR000591">
    <property type="entry name" value="DEP_dom"/>
</dbReference>
<feature type="region of interest" description="Disordered" evidence="1">
    <location>
        <begin position="616"/>
        <end position="702"/>
    </location>
</feature>
<evidence type="ECO:0000259" key="2">
    <source>
        <dbReference type="PROSITE" id="PS50186"/>
    </source>
</evidence>
<dbReference type="GO" id="GO:0010508">
    <property type="term" value="P:positive regulation of autophagy"/>
    <property type="evidence" value="ECO:0007669"/>
    <property type="project" value="TreeGrafter"/>
</dbReference>
<dbReference type="PANTHER" id="PTHR13179:SF8">
    <property type="entry name" value="GATOR COMPLEX PROTEIN DEPDC5"/>
    <property type="match status" value="1"/>
</dbReference>
<dbReference type="InterPro" id="IPR036390">
    <property type="entry name" value="WH_DNA-bd_sf"/>
</dbReference>
<organism evidence="3 4">
    <name type="scientific">Armadillidium nasatum</name>
    <dbReference type="NCBI Taxonomy" id="96803"/>
    <lineage>
        <taxon>Eukaryota</taxon>
        <taxon>Metazoa</taxon>
        <taxon>Ecdysozoa</taxon>
        <taxon>Arthropoda</taxon>
        <taxon>Crustacea</taxon>
        <taxon>Multicrustacea</taxon>
        <taxon>Malacostraca</taxon>
        <taxon>Eumalacostraca</taxon>
        <taxon>Peracarida</taxon>
        <taxon>Isopoda</taxon>
        <taxon>Oniscidea</taxon>
        <taxon>Crinocheta</taxon>
        <taxon>Armadillidiidae</taxon>
        <taxon>Armadillidium</taxon>
    </lineage>
</organism>
<dbReference type="SUPFAM" id="SSF46785">
    <property type="entry name" value="Winged helix' DNA-binding domain"/>
    <property type="match status" value="1"/>
</dbReference>
<name>A0A5N5T986_9CRUS</name>
<keyword evidence="4" id="KW-1185">Reference proteome</keyword>
<dbReference type="Gene3D" id="1.10.10.10">
    <property type="entry name" value="Winged helix-like DNA-binding domain superfamily/Winged helix DNA-binding domain"/>
    <property type="match status" value="1"/>
</dbReference>